<evidence type="ECO:0008006" key="7">
    <source>
        <dbReference type="Google" id="ProtNLM"/>
    </source>
</evidence>
<proteinExistence type="inferred from homology"/>
<evidence type="ECO:0000256" key="3">
    <source>
        <dbReference type="ARBA" id="ARBA00023027"/>
    </source>
</evidence>
<feature type="region of interest" description="Disordered" evidence="4">
    <location>
        <begin position="44"/>
        <end position="65"/>
    </location>
</feature>
<protein>
    <recommendedName>
        <fullName evidence="7">D-isomer specific 2-hydroxyacid dehydrogenase catalytic domain-containing protein</fullName>
    </recommendedName>
</protein>
<gene>
    <name evidence="5" type="ORF">FKW77_008940</name>
</gene>
<dbReference type="SUPFAM" id="SSF52283">
    <property type="entry name" value="Formate/glycerate dehydrogenase catalytic domain-like"/>
    <property type="match status" value="1"/>
</dbReference>
<dbReference type="InterPro" id="IPR050857">
    <property type="entry name" value="D-2-hydroxyacid_DH"/>
</dbReference>
<organism evidence="5 6">
    <name type="scientific">Venturia effusa</name>
    <dbReference type="NCBI Taxonomy" id="50376"/>
    <lineage>
        <taxon>Eukaryota</taxon>
        <taxon>Fungi</taxon>
        <taxon>Dikarya</taxon>
        <taxon>Ascomycota</taxon>
        <taxon>Pezizomycotina</taxon>
        <taxon>Dothideomycetes</taxon>
        <taxon>Pleosporomycetidae</taxon>
        <taxon>Venturiales</taxon>
        <taxon>Venturiaceae</taxon>
        <taxon>Venturia</taxon>
    </lineage>
</organism>
<dbReference type="Gene3D" id="3.40.50.720">
    <property type="entry name" value="NAD(P)-binding Rossmann-like Domain"/>
    <property type="match status" value="1"/>
</dbReference>
<keyword evidence="3" id="KW-0520">NAD</keyword>
<reference evidence="5 6" key="1">
    <citation type="submission" date="2019-07" db="EMBL/GenBank/DDBJ databases">
        <title>Finished genome of Venturia effusa.</title>
        <authorList>
            <person name="Young C.A."/>
            <person name="Cox M.P."/>
            <person name="Ganley A.R.D."/>
            <person name="David W.J."/>
        </authorList>
    </citation>
    <scope>NUCLEOTIDE SEQUENCE [LARGE SCALE GENOMIC DNA]</scope>
    <source>
        <strain evidence="6">albino</strain>
    </source>
</reference>
<dbReference type="STRING" id="50376.A0A517KX40"/>
<keyword evidence="6" id="KW-1185">Reference proteome</keyword>
<dbReference type="AlphaFoldDB" id="A0A517KX40"/>
<evidence type="ECO:0000313" key="5">
    <source>
        <dbReference type="EMBL" id="QDS67952.1"/>
    </source>
</evidence>
<evidence type="ECO:0000256" key="4">
    <source>
        <dbReference type="SAM" id="MobiDB-lite"/>
    </source>
</evidence>
<comment type="similarity">
    <text evidence="1">Belongs to the D-isomer specific 2-hydroxyacid dehydrogenase family.</text>
</comment>
<evidence type="ECO:0000256" key="2">
    <source>
        <dbReference type="ARBA" id="ARBA00023002"/>
    </source>
</evidence>
<feature type="compositionally biased region" description="Basic and acidic residues" evidence="4">
    <location>
        <begin position="50"/>
        <end position="59"/>
    </location>
</feature>
<evidence type="ECO:0000256" key="1">
    <source>
        <dbReference type="ARBA" id="ARBA00005854"/>
    </source>
</evidence>
<dbReference type="OrthoDB" id="298012at2759"/>
<keyword evidence="2" id="KW-0560">Oxidoreductase</keyword>
<dbReference type="GO" id="GO:0016491">
    <property type="term" value="F:oxidoreductase activity"/>
    <property type="evidence" value="ECO:0007669"/>
    <property type="project" value="UniProtKB-KW"/>
</dbReference>
<dbReference type="PANTHER" id="PTHR42789:SF1">
    <property type="entry name" value="D-ISOMER SPECIFIC 2-HYDROXYACID DEHYDROGENASE FAMILY PROTEIN (AFU_ORTHOLOGUE AFUA_6G10090)"/>
    <property type="match status" value="1"/>
</dbReference>
<sequence length="124" mass="13718">MRERTPFSADLIRSLPDLKLLLVTGTQFQCFELDTLKELNIPVAASKGQGRTDRPDKSSSSRNIIKANAHSTTQHAWALILGLARNIAQDDFVVKTGVGSRVLQQTYWEGNWIVGGVSVPRQRG</sequence>
<dbReference type="Proteomes" id="UP000316270">
    <property type="component" value="Chromosome 1"/>
</dbReference>
<accession>A0A517KX40</accession>
<evidence type="ECO:0000313" key="6">
    <source>
        <dbReference type="Proteomes" id="UP000316270"/>
    </source>
</evidence>
<dbReference type="EMBL" id="CP042185">
    <property type="protein sequence ID" value="QDS67952.1"/>
    <property type="molecule type" value="Genomic_DNA"/>
</dbReference>
<dbReference type="PANTHER" id="PTHR42789">
    <property type="entry name" value="D-ISOMER SPECIFIC 2-HYDROXYACID DEHYDROGENASE FAMILY PROTEIN (AFU_ORTHOLOGUE AFUA_6G10090)"/>
    <property type="match status" value="1"/>
</dbReference>
<name>A0A517KX40_9PEZI</name>